<keyword evidence="1" id="KW-0472">Membrane</keyword>
<dbReference type="Proteomes" id="UP001651880">
    <property type="component" value="Unassembled WGS sequence"/>
</dbReference>
<feature type="transmembrane region" description="Helical" evidence="1">
    <location>
        <begin position="18"/>
        <end position="42"/>
    </location>
</feature>
<proteinExistence type="predicted"/>
<organism evidence="3 4">
    <name type="scientific">Lutispora saccharofermentans</name>
    <dbReference type="NCBI Taxonomy" id="3024236"/>
    <lineage>
        <taxon>Bacteria</taxon>
        <taxon>Bacillati</taxon>
        <taxon>Bacillota</taxon>
        <taxon>Clostridia</taxon>
        <taxon>Lutisporales</taxon>
        <taxon>Lutisporaceae</taxon>
        <taxon>Lutispora</taxon>
    </lineage>
</organism>
<dbReference type="InterPro" id="IPR045679">
    <property type="entry name" value="DUF6199"/>
</dbReference>
<reference evidence="3 4" key="1">
    <citation type="submission" date="2021-10" db="EMBL/GenBank/DDBJ databases">
        <title>Lutispora strain m25 sp. nov., a thermophilic, non-spore-forming bacterium isolated from a lab-scale methanogenic bioreactor digesting anaerobic sludge.</title>
        <authorList>
            <person name="El Houari A."/>
            <person name="Mcdonald J."/>
        </authorList>
    </citation>
    <scope>NUCLEOTIDE SEQUENCE [LARGE SCALE GENOMIC DNA]</scope>
    <source>
        <strain evidence="4">m25</strain>
    </source>
</reference>
<evidence type="ECO:0000256" key="1">
    <source>
        <dbReference type="SAM" id="Phobius"/>
    </source>
</evidence>
<protein>
    <recommendedName>
        <fullName evidence="2">DUF6199 domain-containing protein</fullName>
    </recommendedName>
</protein>
<dbReference type="RefSeq" id="WP_255229364.1">
    <property type="nucleotide sequence ID" value="NZ_JAJEKE010000031.1"/>
</dbReference>
<keyword evidence="4" id="KW-1185">Reference proteome</keyword>
<feature type="domain" description="DUF6199" evidence="2">
    <location>
        <begin position="188"/>
        <end position="244"/>
    </location>
</feature>
<feature type="transmembrane region" description="Helical" evidence="1">
    <location>
        <begin position="226"/>
        <end position="246"/>
    </location>
</feature>
<evidence type="ECO:0000313" key="4">
    <source>
        <dbReference type="Proteomes" id="UP001651880"/>
    </source>
</evidence>
<evidence type="ECO:0000259" key="2">
    <source>
        <dbReference type="Pfam" id="PF19701"/>
    </source>
</evidence>
<keyword evidence="1" id="KW-1133">Transmembrane helix</keyword>
<dbReference type="EMBL" id="JAJEKE010000031">
    <property type="protein sequence ID" value="MCQ1531797.1"/>
    <property type="molecule type" value="Genomic_DNA"/>
</dbReference>
<comment type="caution">
    <text evidence="3">The sequence shown here is derived from an EMBL/GenBank/DDBJ whole genome shotgun (WGS) entry which is preliminary data.</text>
</comment>
<keyword evidence="1" id="KW-0812">Transmembrane</keyword>
<accession>A0ABT1NKJ6</accession>
<evidence type="ECO:0000313" key="3">
    <source>
        <dbReference type="EMBL" id="MCQ1531797.1"/>
    </source>
</evidence>
<name>A0ABT1NKJ6_9FIRM</name>
<dbReference type="Pfam" id="PF19701">
    <property type="entry name" value="DUF6199"/>
    <property type="match status" value="1"/>
</dbReference>
<sequence>MIVEKIKQMDSKAISLKILLPIILLIVLIFYFKAFFTIGAYYERTFLVKKVAASDNHYIGKSKYGDIHITVKGLENKGSSAEVIYRLPNNINKKYIVNFKNAENWSSGIENIEDEDGNIIFEGEYQKGSQFMFDKDGEPLMDYADVRVSLGLEAIYSADYKVSLKSVADFASFANDTIRGEYKYLILAIILFFIIAIDIKYPLFFFELEHCLDVRDPEPSDFYITMQRISWVVYPIIGIVLMAAAIY</sequence>
<gene>
    <name evidence="3" type="ORF">LJD61_19970</name>
</gene>
<feature type="transmembrane region" description="Helical" evidence="1">
    <location>
        <begin position="184"/>
        <end position="206"/>
    </location>
</feature>